<keyword evidence="2" id="KW-1185">Reference proteome</keyword>
<evidence type="ECO:0000313" key="2">
    <source>
        <dbReference type="Proteomes" id="UP000032512"/>
    </source>
</evidence>
<feature type="non-terminal residue" evidence="1">
    <location>
        <position position="73"/>
    </location>
</feature>
<comment type="caution">
    <text evidence="1">The sequence shown here is derived from an EMBL/GenBank/DDBJ whole genome shotgun (WGS) entry which is preliminary data.</text>
</comment>
<proteinExistence type="predicted"/>
<dbReference type="EMBL" id="JXIQ01000143">
    <property type="protein sequence ID" value="KIY20953.1"/>
    <property type="molecule type" value="Genomic_DNA"/>
</dbReference>
<gene>
    <name evidence="1" type="ORF">UB32_16365</name>
</gene>
<evidence type="ECO:0000313" key="1">
    <source>
        <dbReference type="EMBL" id="KIY20953.1"/>
    </source>
</evidence>
<sequence>MLTLFLQLRENRGMEPNILKRIFFVDRHEGEKRLEELAANGLPKRRLCANAGKIYFDRFGDVERKVVKKAPLF</sequence>
<dbReference type="AlphaFoldDB" id="A0A0D6Z8P9"/>
<reference evidence="1 2" key="1">
    <citation type="submission" date="2015-01" db="EMBL/GenBank/DDBJ databases">
        <title>Draft genome sequences of the supercritical CO2 tolerant bacteria Bacillus subterraneus MITOT1 and Bacillus cereus MIT0214.</title>
        <authorList>
            <person name="Peet K.C."/>
            <person name="Thompson J.R."/>
        </authorList>
    </citation>
    <scope>NUCLEOTIDE SEQUENCE [LARGE SCALE GENOMIC DNA]</scope>
    <source>
        <strain evidence="1 2">MITOT1</strain>
    </source>
</reference>
<organism evidence="1 2">
    <name type="scientific">Mesobacillus subterraneus</name>
    <dbReference type="NCBI Taxonomy" id="285983"/>
    <lineage>
        <taxon>Bacteria</taxon>
        <taxon>Bacillati</taxon>
        <taxon>Bacillota</taxon>
        <taxon>Bacilli</taxon>
        <taxon>Bacillales</taxon>
        <taxon>Bacillaceae</taxon>
        <taxon>Mesobacillus</taxon>
    </lineage>
</organism>
<accession>A0A0D6Z8P9</accession>
<dbReference type="PATRIC" id="fig|285983.3.peg.2389"/>
<protein>
    <submittedName>
        <fullName evidence="1">Uncharacterized protein</fullName>
    </submittedName>
</protein>
<dbReference type="Proteomes" id="UP000032512">
    <property type="component" value="Unassembled WGS sequence"/>
</dbReference>
<name>A0A0D6Z8P9_9BACI</name>